<keyword evidence="2" id="KW-0614">Plasmid</keyword>
<evidence type="ECO:0000313" key="2">
    <source>
        <dbReference type="EMBL" id="QIQ12291.1"/>
    </source>
</evidence>
<proteinExistence type="predicted"/>
<reference evidence="2" key="1">
    <citation type="submission" date="2018-12" db="EMBL/GenBank/DDBJ databases">
        <authorList>
            <person name="Feng Y."/>
        </authorList>
    </citation>
    <scope>NUCLEOTIDE SEQUENCE</scope>
    <source>
        <strain evidence="2">K235</strain>
        <plasmid evidence="2">pK235_KPC</plasmid>
    </source>
</reference>
<accession>A0A6G9HNI2</accession>
<feature type="transmembrane region" description="Helical" evidence="1">
    <location>
        <begin position="20"/>
        <end position="41"/>
    </location>
</feature>
<evidence type="ECO:0000256" key="1">
    <source>
        <dbReference type="SAM" id="Phobius"/>
    </source>
</evidence>
<organism evidence="2">
    <name type="scientific">Klebsiella pneumoniae</name>
    <dbReference type="NCBI Taxonomy" id="573"/>
    <lineage>
        <taxon>Bacteria</taxon>
        <taxon>Pseudomonadati</taxon>
        <taxon>Pseudomonadota</taxon>
        <taxon>Gammaproteobacteria</taxon>
        <taxon>Enterobacterales</taxon>
        <taxon>Enterobacteriaceae</taxon>
        <taxon>Klebsiella/Raoultella group</taxon>
        <taxon>Klebsiella</taxon>
        <taxon>Klebsiella pneumoniae complex</taxon>
    </lineage>
</organism>
<keyword evidence="1" id="KW-0812">Transmembrane</keyword>
<geneLocation type="plasmid" evidence="2">
    <name>pK235_KPC</name>
</geneLocation>
<keyword evidence="1" id="KW-0472">Membrane</keyword>
<protein>
    <submittedName>
        <fullName evidence="2">Uncharacterized protein</fullName>
    </submittedName>
</protein>
<keyword evidence="1" id="KW-1133">Transmembrane helix</keyword>
<sequence length="75" mass="8519">MHMLSGDKLYHLHLLMEMHMNIIQGRILSLTSYLLGLRWYLTMNTLHLTARDVDKRAVNVISSDHLSAASSPNAT</sequence>
<dbReference type="EMBL" id="MK312248">
    <property type="protein sequence ID" value="QIQ12291.1"/>
    <property type="molecule type" value="Genomic_DNA"/>
</dbReference>
<name>A0A6G9HNI2_KLEPN</name>
<dbReference type="AlphaFoldDB" id="A0A6G9HNI2"/>